<dbReference type="EMBL" id="JACJJL010000002">
    <property type="protein sequence ID" value="MBM6660574.1"/>
    <property type="molecule type" value="Genomic_DNA"/>
</dbReference>
<protein>
    <submittedName>
        <fullName evidence="2">Uncharacterized protein</fullName>
    </submittedName>
</protein>
<organism evidence="2 3">
    <name type="scientific">Marseilla massiliensis</name>
    <dbReference type="NCBI Taxonomy" id="1841864"/>
    <lineage>
        <taxon>Bacteria</taxon>
        <taxon>Pseudomonadati</taxon>
        <taxon>Bacteroidota</taxon>
        <taxon>Bacteroidia</taxon>
        <taxon>Bacteroidales</taxon>
        <taxon>Prevotellaceae</taxon>
        <taxon>Marseilla</taxon>
    </lineage>
</organism>
<dbReference type="AlphaFoldDB" id="A0A938WK81"/>
<gene>
    <name evidence="2" type="ORF">H6B30_02195</name>
</gene>
<keyword evidence="1" id="KW-0732">Signal</keyword>
<name>A0A938WK81_9BACT</name>
<feature type="signal peptide" evidence="1">
    <location>
        <begin position="1"/>
        <end position="21"/>
    </location>
</feature>
<accession>A0A938WK81</accession>
<comment type="caution">
    <text evidence="2">The sequence shown here is derived from an EMBL/GenBank/DDBJ whole genome shotgun (WGS) entry which is preliminary data.</text>
</comment>
<evidence type="ECO:0000256" key="1">
    <source>
        <dbReference type="SAM" id="SignalP"/>
    </source>
</evidence>
<sequence length="161" mass="17331">MCRAIVLFATLWALAYNVIGAEITDDSIGNLHLVAVIDGCSVHGSAIAEDNDSCLFFLSDEKGEPVDIGNLHVSWFAQCHRAGQPELKHEYGLGNDVSFAAFKVKPRIWGVTFGKGSYLTAYGVPMAVSDTVSIVCRFSSGSESVDYSVMLKLDVLPPTPT</sequence>
<reference evidence="2 3" key="1">
    <citation type="journal article" date="2021" name="Sci. Rep.">
        <title>The distribution of antibiotic resistance genes in chicken gut microbiota commensals.</title>
        <authorList>
            <person name="Juricova H."/>
            <person name="Matiasovicova J."/>
            <person name="Kubasova T."/>
            <person name="Cejkova D."/>
            <person name="Rychlik I."/>
        </authorList>
    </citation>
    <scope>NUCLEOTIDE SEQUENCE [LARGE SCALE GENOMIC DNA]</scope>
    <source>
        <strain evidence="2 3">An819</strain>
    </source>
</reference>
<keyword evidence="3" id="KW-1185">Reference proteome</keyword>
<feature type="chain" id="PRO_5037557053" evidence="1">
    <location>
        <begin position="22"/>
        <end position="161"/>
    </location>
</feature>
<evidence type="ECO:0000313" key="2">
    <source>
        <dbReference type="EMBL" id="MBM6660574.1"/>
    </source>
</evidence>
<dbReference type="RefSeq" id="WP_205107434.1">
    <property type="nucleotide sequence ID" value="NZ_JACJJL010000002.1"/>
</dbReference>
<dbReference type="Proteomes" id="UP000764045">
    <property type="component" value="Unassembled WGS sequence"/>
</dbReference>
<evidence type="ECO:0000313" key="3">
    <source>
        <dbReference type="Proteomes" id="UP000764045"/>
    </source>
</evidence>
<proteinExistence type="predicted"/>